<evidence type="ECO:0000313" key="2">
    <source>
        <dbReference type="Proteomes" id="UP000249915"/>
    </source>
</evidence>
<organism evidence="1 2">
    <name type="scientific">Prauserella muralis</name>
    <dbReference type="NCBI Taxonomy" id="588067"/>
    <lineage>
        <taxon>Bacteria</taxon>
        <taxon>Bacillati</taxon>
        <taxon>Actinomycetota</taxon>
        <taxon>Actinomycetes</taxon>
        <taxon>Pseudonocardiales</taxon>
        <taxon>Pseudonocardiaceae</taxon>
        <taxon>Prauserella</taxon>
    </lineage>
</organism>
<comment type="caution">
    <text evidence="1">The sequence shown here is derived from an EMBL/GenBank/DDBJ whole genome shotgun (WGS) entry which is preliminary data.</text>
</comment>
<proteinExistence type="predicted"/>
<protein>
    <submittedName>
        <fullName evidence="1">Uncharacterized protein</fullName>
    </submittedName>
</protein>
<dbReference type="RefSeq" id="WP_112282602.1">
    <property type="nucleotide sequence ID" value="NZ_MASW01000004.1"/>
</dbReference>
<sequence>MGETVWRLAQDVLSGRQPISPGLPTHPAERVAVATWQHGAFGAVLQVVRSHNGEFGYSEVGARLEDGDWCWLGEGGGDLPAASHAELGAAPGELLAWFSTHATSIGEPDDDEPDEPHEDAWGAGDFLVGDFSGVRTDKVAHAWSTDPFGDSGRMFVTVLGFAAPEVAFLRQEMPDGDSVLRVSPSGLVIVGHFSDEPAPVTPLDERGDPLASAGRLPG</sequence>
<accession>A0A2V4AT66</accession>
<evidence type="ECO:0000313" key="1">
    <source>
        <dbReference type="EMBL" id="PXY24620.1"/>
    </source>
</evidence>
<dbReference type="AlphaFoldDB" id="A0A2V4AT66"/>
<dbReference type="Proteomes" id="UP000249915">
    <property type="component" value="Unassembled WGS sequence"/>
</dbReference>
<name>A0A2V4AT66_9PSEU</name>
<reference evidence="1 2" key="1">
    <citation type="submission" date="2016-07" db="EMBL/GenBank/DDBJ databases">
        <title>Draft genome sequence of Prauserella muralis DSM 45305, isolated from a mould-covered wall in an indoor environment.</title>
        <authorList>
            <person name="Ruckert C."/>
            <person name="Albersmeier A."/>
            <person name="Jiang C.-L."/>
            <person name="Jiang Y."/>
            <person name="Kalinowski J."/>
            <person name="Schneider O."/>
            <person name="Winkler A."/>
            <person name="Zotchev S.B."/>
        </authorList>
    </citation>
    <scope>NUCLEOTIDE SEQUENCE [LARGE SCALE GENOMIC DNA]</scope>
    <source>
        <strain evidence="1 2">DSM 45305</strain>
    </source>
</reference>
<keyword evidence="2" id="KW-1185">Reference proteome</keyword>
<gene>
    <name evidence="1" type="ORF">BAY60_19065</name>
</gene>
<dbReference type="EMBL" id="MASW01000004">
    <property type="protein sequence ID" value="PXY24620.1"/>
    <property type="molecule type" value="Genomic_DNA"/>
</dbReference>